<proteinExistence type="inferred from homology"/>
<gene>
    <name evidence="11" type="ORF">OHK93_002598</name>
</gene>
<accession>A0AA43QTP3</accession>
<dbReference type="Proteomes" id="UP001161017">
    <property type="component" value="Unassembled WGS sequence"/>
</dbReference>
<keyword evidence="6 10" id="KW-1133">Transmembrane helix</keyword>
<dbReference type="PANTHER" id="PTHR13085:SF0">
    <property type="entry name" value="SIGNAL PEPTIDASE COMPLEX SUBUNIT 2"/>
    <property type="match status" value="1"/>
</dbReference>
<evidence type="ECO:0000256" key="3">
    <source>
        <dbReference type="ARBA" id="ARBA00017057"/>
    </source>
</evidence>
<reference evidence="11" key="1">
    <citation type="journal article" date="2023" name="Genome Biol. Evol.">
        <title>First Whole Genome Sequence and Flow Cytometry Genome Size Data for the Lichen-Forming Fungus Ramalina farinacea (Ascomycota).</title>
        <authorList>
            <person name="Llewellyn T."/>
            <person name="Mian S."/>
            <person name="Hill R."/>
            <person name="Leitch I.J."/>
            <person name="Gaya E."/>
        </authorList>
    </citation>
    <scope>NUCLEOTIDE SEQUENCE</scope>
    <source>
        <strain evidence="11">LIQ254RAFAR</strain>
    </source>
</reference>
<protein>
    <recommendedName>
        <fullName evidence="3">Signal peptidase complex subunit 2</fullName>
    </recommendedName>
</protein>
<evidence type="ECO:0000256" key="4">
    <source>
        <dbReference type="ARBA" id="ARBA00022692"/>
    </source>
</evidence>
<evidence type="ECO:0000313" key="11">
    <source>
        <dbReference type="EMBL" id="MDI1491389.1"/>
    </source>
</evidence>
<keyword evidence="5" id="KW-0256">Endoplasmic reticulum</keyword>
<evidence type="ECO:0000256" key="8">
    <source>
        <dbReference type="ARBA" id="ARBA00045608"/>
    </source>
</evidence>
<dbReference type="AlphaFoldDB" id="A0AA43QTP3"/>
<evidence type="ECO:0000256" key="5">
    <source>
        <dbReference type="ARBA" id="ARBA00022824"/>
    </source>
</evidence>
<dbReference type="InterPro" id="IPR009582">
    <property type="entry name" value="Spc2/SPCS2"/>
</dbReference>
<keyword evidence="7 10" id="KW-0472">Membrane</keyword>
<dbReference type="Pfam" id="PF06703">
    <property type="entry name" value="SPC25"/>
    <property type="match status" value="1"/>
</dbReference>
<dbReference type="PANTHER" id="PTHR13085">
    <property type="entry name" value="MICROSOMAL SIGNAL PEPTIDASE 25 KDA SUBUNIT"/>
    <property type="match status" value="1"/>
</dbReference>
<keyword evidence="4 10" id="KW-0812">Transmembrane</keyword>
<comment type="caution">
    <text evidence="11">The sequence shown here is derived from an EMBL/GenBank/DDBJ whole genome shotgun (WGS) entry which is preliminary data.</text>
</comment>
<evidence type="ECO:0000256" key="9">
    <source>
        <dbReference type="SAM" id="MobiDB-lite"/>
    </source>
</evidence>
<comment type="subcellular location">
    <subcellularLocation>
        <location evidence="1">Endoplasmic reticulum membrane</location>
        <topology evidence="1">Multi-pass membrane protein</topology>
    </subcellularLocation>
</comment>
<dbReference type="GO" id="GO:0045047">
    <property type="term" value="P:protein targeting to ER"/>
    <property type="evidence" value="ECO:0007669"/>
    <property type="project" value="TreeGrafter"/>
</dbReference>
<evidence type="ECO:0000256" key="6">
    <source>
        <dbReference type="ARBA" id="ARBA00022989"/>
    </source>
</evidence>
<name>A0AA43QTP3_9LECA</name>
<evidence type="ECO:0000256" key="10">
    <source>
        <dbReference type="SAM" id="Phobius"/>
    </source>
</evidence>
<dbReference type="EMBL" id="JAPUFD010000014">
    <property type="protein sequence ID" value="MDI1491389.1"/>
    <property type="molecule type" value="Genomic_DNA"/>
</dbReference>
<dbReference type="GO" id="GO:0005787">
    <property type="term" value="C:signal peptidase complex"/>
    <property type="evidence" value="ECO:0007669"/>
    <property type="project" value="InterPro"/>
</dbReference>
<feature type="compositionally biased region" description="Basic and acidic residues" evidence="9">
    <location>
        <begin position="200"/>
        <end position="209"/>
    </location>
</feature>
<feature type="transmembrane region" description="Helical" evidence="10">
    <location>
        <begin position="40"/>
        <end position="58"/>
    </location>
</feature>
<dbReference type="GO" id="GO:0006465">
    <property type="term" value="P:signal peptide processing"/>
    <property type="evidence" value="ECO:0007669"/>
    <property type="project" value="InterPro"/>
</dbReference>
<keyword evidence="12" id="KW-1185">Reference proteome</keyword>
<evidence type="ECO:0000256" key="1">
    <source>
        <dbReference type="ARBA" id="ARBA00004477"/>
    </source>
</evidence>
<organism evidence="11 12">
    <name type="scientific">Ramalina farinacea</name>
    <dbReference type="NCBI Taxonomy" id="258253"/>
    <lineage>
        <taxon>Eukaryota</taxon>
        <taxon>Fungi</taxon>
        <taxon>Dikarya</taxon>
        <taxon>Ascomycota</taxon>
        <taxon>Pezizomycotina</taxon>
        <taxon>Lecanoromycetes</taxon>
        <taxon>OSLEUM clade</taxon>
        <taxon>Lecanoromycetidae</taxon>
        <taxon>Lecanorales</taxon>
        <taxon>Lecanorineae</taxon>
        <taxon>Ramalinaceae</taxon>
        <taxon>Ramalina</taxon>
    </lineage>
</organism>
<sequence length="221" mass="24204">MSSPKIAKYSLSELKNTTDDVLPTYLNSLKFTQSHLLTDVRLALGYTAVTIAGILFYADWKLGWDATKAATFWAVIAYFTINSVLTVWIWLVEKGKVYTGELNGTLLSIASSVTKHTPIYNITVKTNKDGAETETLKLSAPFTRWFDQDGCFVAKPFQQWLASEVSLIGQADPKNKVSGIENGHGGVSVAEAVVIQQTDKPVRAGEREASTPGARSRKGKK</sequence>
<comment type="similarity">
    <text evidence="2">Belongs to the SPCS2 family.</text>
</comment>
<feature type="transmembrane region" description="Helical" evidence="10">
    <location>
        <begin position="70"/>
        <end position="92"/>
    </location>
</feature>
<feature type="region of interest" description="Disordered" evidence="9">
    <location>
        <begin position="198"/>
        <end position="221"/>
    </location>
</feature>
<evidence type="ECO:0000256" key="7">
    <source>
        <dbReference type="ARBA" id="ARBA00023136"/>
    </source>
</evidence>
<comment type="function">
    <text evidence="8">Component of the signal peptidase complex (SPC) which catalyzes the cleavage of N-terminal signal sequences from nascent proteins as they are translocated into the lumen of the endoplasmic reticulum. Enhances the enzymatic activity of SPC and facilitates the interactions between different components of the translocation site.</text>
</comment>
<evidence type="ECO:0000313" key="12">
    <source>
        <dbReference type="Proteomes" id="UP001161017"/>
    </source>
</evidence>
<evidence type="ECO:0000256" key="2">
    <source>
        <dbReference type="ARBA" id="ARBA00007324"/>
    </source>
</evidence>